<dbReference type="PANTHER" id="PTHR13325:SF3">
    <property type="entry name" value="MEMBRANE-BOUND TRANSCRIPTION FACTOR SITE-2 PROTEASE"/>
    <property type="match status" value="1"/>
</dbReference>
<evidence type="ECO:0000313" key="2">
    <source>
        <dbReference type="EMBL" id="KAB1867228.1"/>
    </source>
</evidence>
<dbReference type="EMBL" id="WAAO01000001">
    <property type="protein sequence ID" value="KAB1867228.1"/>
    <property type="molecule type" value="Genomic_DNA"/>
</dbReference>
<comment type="caution">
    <text evidence="2">The sequence shown here is derived from an EMBL/GenBank/DDBJ whole genome shotgun (WGS) entry which is preliminary data.</text>
</comment>
<evidence type="ECO:0008006" key="4">
    <source>
        <dbReference type="Google" id="ProtNLM"/>
    </source>
</evidence>
<organism evidence="2 3">
    <name type="scientific">Microbacterium algeriense</name>
    <dbReference type="NCBI Taxonomy" id="2615184"/>
    <lineage>
        <taxon>Bacteria</taxon>
        <taxon>Bacillati</taxon>
        <taxon>Actinomycetota</taxon>
        <taxon>Actinomycetes</taxon>
        <taxon>Micrococcales</taxon>
        <taxon>Microbacteriaceae</taxon>
        <taxon>Microbacterium</taxon>
    </lineage>
</organism>
<reference evidence="3" key="1">
    <citation type="submission" date="2019-09" db="EMBL/GenBank/DDBJ databases">
        <title>Whole genome sequencing of Microbacterium maritypicum.</title>
        <authorList>
            <person name="Lenchi N."/>
        </authorList>
    </citation>
    <scope>NUCLEOTIDE SEQUENCE [LARGE SCALE GENOMIC DNA]</scope>
    <source>
        <strain evidence="3">G1</strain>
    </source>
</reference>
<proteinExistence type="predicted"/>
<dbReference type="PANTHER" id="PTHR13325">
    <property type="entry name" value="PROTEASE M50 MEMBRANE-BOUND TRANSCRIPTION FACTOR SITE 2 PROTEASE"/>
    <property type="match status" value="1"/>
</dbReference>
<feature type="transmembrane region" description="Helical" evidence="1">
    <location>
        <begin position="239"/>
        <end position="262"/>
    </location>
</feature>
<keyword evidence="1" id="KW-1133">Transmembrane helix</keyword>
<feature type="transmembrane region" description="Helical" evidence="1">
    <location>
        <begin position="174"/>
        <end position="193"/>
    </location>
</feature>
<feature type="transmembrane region" description="Helical" evidence="1">
    <location>
        <begin position="336"/>
        <end position="359"/>
    </location>
</feature>
<feature type="transmembrane region" description="Helical" evidence="1">
    <location>
        <begin position="143"/>
        <end position="162"/>
    </location>
</feature>
<sequence length="560" mass="59206">MTPLRSARRRPSGATAPLTADTCPLLASEVVFEKAGEGEAWIALVHGVPSSRLSRTVVELLTAMDGRTTLHVLHRRFAASESAESFLQLVGRFRDSGLLEGAAKPPPGRVSYRPPFTLQLATLRAPALFGRLDRLIVPLPPRVLLVSAAVVLGSGCLAAILQAEELWEVVTRPLPLSGFVVLVAALSLTTLLHESAHGLALTRFGGRPRRAGFMLFYLTPAFFVDVTDGWRLSDRRQRVAVALAGPAVHALVAAIALVGALAVPQPAVRQTLQLLALSCAVIVLLNLIPFVRFDGYIALMSALDEPNLRGRTIRDGADSLSRLLFGGPRRSRSLPVWWSVPFGLASLIAPAVLVLFAVARTVQALAGGGPVLGLFVVALEAVVLAAGVVLLARVLRRVLRSGVSRLRFLSVCALLVAGGVAAGVLIPVPATASYGFSVEEDGVVLVRADGEGPGAVPDGARVVLLSRGILANEELGKGRTRHRRAERTTVPLDALFPVRADDLSVPAVIVAGVDVFGGREMLPPTGLARVDIGVKNLWQTLWAVGVVAPLSPLRSAERKG</sequence>
<keyword evidence="3" id="KW-1185">Reference proteome</keyword>
<feature type="transmembrane region" description="Helical" evidence="1">
    <location>
        <begin position="274"/>
        <end position="291"/>
    </location>
</feature>
<protein>
    <recommendedName>
        <fullName evidence="4">Peptide zinc metalloprotease protein</fullName>
    </recommendedName>
</protein>
<keyword evidence="1" id="KW-0472">Membrane</keyword>
<accession>A0ABQ6VAJ5</accession>
<feature type="transmembrane region" description="Helical" evidence="1">
    <location>
        <begin position="371"/>
        <end position="394"/>
    </location>
</feature>
<dbReference type="InterPro" id="IPR049694">
    <property type="entry name" value="Daptide_HExxH"/>
</dbReference>
<name>A0ABQ6VAJ5_9MICO</name>
<dbReference type="Proteomes" id="UP000478836">
    <property type="component" value="Unassembled WGS sequence"/>
</dbReference>
<feature type="transmembrane region" description="Helical" evidence="1">
    <location>
        <begin position="406"/>
        <end position="428"/>
    </location>
</feature>
<dbReference type="RefSeq" id="WP_151458822.1">
    <property type="nucleotide sequence ID" value="NZ_WAAO01000001.1"/>
</dbReference>
<dbReference type="NCBIfam" id="NF041824">
    <property type="entry name" value="daptide_HExxH"/>
    <property type="match status" value="1"/>
</dbReference>
<dbReference type="GeneID" id="77475873"/>
<evidence type="ECO:0000256" key="1">
    <source>
        <dbReference type="SAM" id="Phobius"/>
    </source>
</evidence>
<dbReference type="InterPro" id="IPR001193">
    <property type="entry name" value="MBTPS2"/>
</dbReference>
<keyword evidence="1" id="KW-0812">Transmembrane</keyword>
<gene>
    <name evidence="2" type="ORF">F6A08_05395</name>
</gene>
<evidence type="ECO:0000313" key="3">
    <source>
        <dbReference type="Proteomes" id="UP000478836"/>
    </source>
</evidence>